<comment type="subcellular location">
    <subcellularLocation>
        <location evidence="1">Cell outer membrane</location>
    </subcellularLocation>
</comment>
<evidence type="ECO:0000256" key="4">
    <source>
        <dbReference type="ARBA" id="ARBA00023136"/>
    </source>
</evidence>
<feature type="chain" id="PRO_5012810362" description="TonB-dependent receptor" evidence="7">
    <location>
        <begin position="42"/>
        <end position="1192"/>
    </location>
</feature>
<dbReference type="OrthoDB" id="10467084at2759"/>
<dbReference type="Gene3D" id="2.40.170.20">
    <property type="entry name" value="TonB-dependent receptor, beta-barrel domain"/>
    <property type="match status" value="1"/>
</dbReference>
<dbReference type="InterPro" id="IPR000531">
    <property type="entry name" value="Beta-barrel_TonB"/>
</dbReference>
<evidence type="ECO:0000313" key="10">
    <source>
        <dbReference type="EMBL" id="PAV68095.1"/>
    </source>
</evidence>
<dbReference type="InterPro" id="IPR012910">
    <property type="entry name" value="Plug_dom"/>
</dbReference>
<dbReference type="InterPro" id="IPR010917">
    <property type="entry name" value="TonB_rcpt_CS"/>
</dbReference>
<feature type="domain" description="TonB-dependent receptor plug" evidence="9">
    <location>
        <begin position="123"/>
        <end position="233"/>
    </location>
</feature>
<keyword evidence="5" id="KW-0998">Cell outer membrane</keyword>
<evidence type="ECO:0000313" key="11">
    <source>
        <dbReference type="Proteomes" id="UP000218231"/>
    </source>
</evidence>
<keyword evidence="4" id="KW-0472">Membrane</keyword>
<dbReference type="InterPro" id="IPR036942">
    <property type="entry name" value="Beta-barrel_TonB_sf"/>
</dbReference>
<keyword evidence="3" id="KW-0798">TonB box</keyword>
<keyword evidence="2 7" id="KW-0732">Signal</keyword>
<evidence type="ECO:0000256" key="7">
    <source>
        <dbReference type="SAM" id="SignalP"/>
    </source>
</evidence>
<feature type="region of interest" description="Disordered" evidence="6">
    <location>
        <begin position="49"/>
        <end position="99"/>
    </location>
</feature>
<dbReference type="Pfam" id="PF07715">
    <property type="entry name" value="Plug"/>
    <property type="match status" value="1"/>
</dbReference>
<dbReference type="Proteomes" id="UP000218231">
    <property type="component" value="Unassembled WGS sequence"/>
</dbReference>
<dbReference type="EMBL" id="LIAE01009818">
    <property type="protein sequence ID" value="PAV68095.1"/>
    <property type="molecule type" value="Genomic_DNA"/>
</dbReference>
<evidence type="ECO:0000256" key="1">
    <source>
        <dbReference type="ARBA" id="ARBA00004442"/>
    </source>
</evidence>
<dbReference type="AlphaFoldDB" id="A0A2A2K2C5"/>
<organism evidence="10 11">
    <name type="scientific">Diploscapter pachys</name>
    <dbReference type="NCBI Taxonomy" id="2018661"/>
    <lineage>
        <taxon>Eukaryota</taxon>
        <taxon>Metazoa</taxon>
        <taxon>Ecdysozoa</taxon>
        <taxon>Nematoda</taxon>
        <taxon>Chromadorea</taxon>
        <taxon>Rhabditida</taxon>
        <taxon>Rhabditina</taxon>
        <taxon>Rhabditomorpha</taxon>
        <taxon>Rhabditoidea</taxon>
        <taxon>Rhabditidae</taxon>
        <taxon>Diploscapter</taxon>
    </lineage>
</organism>
<protein>
    <recommendedName>
        <fullName evidence="12">TonB-dependent receptor</fullName>
    </recommendedName>
</protein>
<keyword evidence="11" id="KW-1185">Reference proteome</keyword>
<dbReference type="SUPFAM" id="SSF56935">
    <property type="entry name" value="Porins"/>
    <property type="match status" value="1"/>
</dbReference>
<proteinExistence type="predicted"/>
<evidence type="ECO:0000256" key="5">
    <source>
        <dbReference type="ARBA" id="ARBA00023237"/>
    </source>
</evidence>
<dbReference type="STRING" id="2018661.A0A2A2K2C5"/>
<feature type="domain" description="TonB-dependent receptor-like beta-barrel" evidence="8">
    <location>
        <begin position="663"/>
        <end position="1158"/>
    </location>
</feature>
<dbReference type="PROSITE" id="PS01156">
    <property type="entry name" value="TONB_DEPENDENT_REC_2"/>
    <property type="match status" value="1"/>
</dbReference>
<evidence type="ECO:0000256" key="6">
    <source>
        <dbReference type="SAM" id="MobiDB-lite"/>
    </source>
</evidence>
<evidence type="ECO:0008006" key="12">
    <source>
        <dbReference type="Google" id="ProtNLM"/>
    </source>
</evidence>
<evidence type="ECO:0000259" key="9">
    <source>
        <dbReference type="Pfam" id="PF07715"/>
    </source>
</evidence>
<accession>A0A2A2K2C5</accession>
<dbReference type="Pfam" id="PF00593">
    <property type="entry name" value="TonB_dep_Rec_b-barrel"/>
    <property type="match status" value="1"/>
</dbReference>
<evidence type="ECO:0000259" key="8">
    <source>
        <dbReference type="Pfam" id="PF00593"/>
    </source>
</evidence>
<evidence type="ECO:0000256" key="2">
    <source>
        <dbReference type="ARBA" id="ARBA00022729"/>
    </source>
</evidence>
<sequence>MRSPAISWEKMMTCSTMPFLKLGASLGALSLASLFAGSAQGQATPIAPAQQAGPVVTSGTPASTHADGKASGAHDTAGKATHTPSIVDGQKGAHADNFDPTQDIVVTGFRGSIQNSLNQKRYSDVQIDAINAQDIADFPDANLAESLQRLPGVSIDRDNGEGRGITVRGLGGDFNRTRLNGIEALSTAGSNDSGTSPNRSRSFDYSTFASELFSALKVQKTASAETDEGSLGATIDLETGKPFDFKGTRIGGSATASYNENSKKANPRLAGLASFRFGADKRMGLLVSGAYNRTDNIIDQYNRGVGASDYLYRSSQFVGEGTPQRAGFSAPVGTINYANPDATAFQTGSDPTAYAKLYPGAPYNTPGRFDDSTVRIPALPSLTHQVVRNQRLGLTAAYQWDVTDKTRISIDGLYSRFHNSSENDQLSPVGLNRNNTSAAYNTAAGRLTPAAARAAYPGLCTPAAGSDIAVSQDCGQSLYGTKPAFATALNAQGQLVSSVLGTAAVVPGATNPSNANIFSTNPNNLDPYDYYNNPNSVGYIPSSNGLAYRGQLIGRPSVDVLDANVTNGLADYLVLRNVDMRSAVDYSEYTTKFWQGTFRLDQEFTDNFKMTAIYGRSKSVNYSTGLLVEFNRMDSPQNFVYDDRAHGDMPLLDFGFDVANPANWTTVKGFSAIRHYERYVSNTYQAMRADFDWRINDQFNIGFGGTLRRFGFETSQGERNLDTLNPTLLEAGSTTAANSKIVSFGQGLQTPAGTVSRFLVPDLAKFNDLLGFQCDCINKYGDWRLTTKRNGGSASYGVDEYDKGLYLQFDFNTEIFGRSLRGNAGTRVAFTDVTSTGTSQAGRPIIGRNSYTDWLPSMNLNYEIVRNLILRIGASKVMARPLLGNLSPTITSISIPSNGDNQGASFTIGNPKLAPFRSTNIDLSAEWYFTRSSLFSVAVFKKDVENFPQTVLFAAPLSQFVDDATRAAIRAQYTNVNQLAYLDNNNPFIARQYRDAPGGYIKGIEINFQQNLTFLPWVFRNFGVLFNYTHIKSELNYILDPGAVSGTGVTIRPQLLGKGPFLGVSPDAINATLFYETKGFRARVSLAQRAGYSTTYPLAAGSCSPGLITVGGGSVESVGCDSPLINDFAYSRATTNVDASLNINLMKGLSISAEGLNLTNQTSNRYAYSGQEAVSQYGSSGRVYRLGARFSF</sequence>
<dbReference type="PANTHER" id="PTHR40980:SF3">
    <property type="entry name" value="TONB-DEPENDENT RECEPTOR-LIKE BETA-BARREL DOMAIN-CONTAINING PROTEIN"/>
    <property type="match status" value="1"/>
</dbReference>
<evidence type="ECO:0000256" key="3">
    <source>
        <dbReference type="ARBA" id="ARBA00023077"/>
    </source>
</evidence>
<reference evidence="10 11" key="1">
    <citation type="journal article" date="2017" name="Curr. Biol.">
        <title>Genome architecture and evolution of a unichromosomal asexual nematode.</title>
        <authorList>
            <person name="Fradin H."/>
            <person name="Zegar C."/>
            <person name="Gutwein M."/>
            <person name="Lucas J."/>
            <person name="Kovtun M."/>
            <person name="Corcoran D."/>
            <person name="Baugh L.R."/>
            <person name="Kiontke K."/>
            <person name="Gunsalus K."/>
            <person name="Fitch D.H."/>
            <person name="Piano F."/>
        </authorList>
    </citation>
    <scope>NUCLEOTIDE SEQUENCE [LARGE SCALE GENOMIC DNA]</scope>
    <source>
        <strain evidence="10">PF1309</strain>
    </source>
</reference>
<name>A0A2A2K2C5_9BILA</name>
<comment type="caution">
    <text evidence="10">The sequence shown here is derived from an EMBL/GenBank/DDBJ whole genome shotgun (WGS) entry which is preliminary data.</text>
</comment>
<feature type="signal peptide" evidence="7">
    <location>
        <begin position="1"/>
        <end position="41"/>
    </location>
</feature>
<gene>
    <name evidence="10" type="ORF">WR25_05693</name>
</gene>
<dbReference type="InterPro" id="IPR037066">
    <property type="entry name" value="Plug_dom_sf"/>
</dbReference>
<dbReference type="PANTHER" id="PTHR40980">
    <property type="entry name" value="PLUG DOMAIN-CONTAINING PROTEIN"/>
    <property type="match status" value="1"/>
</dbReference>
<dbReference type="Gene3D" id="2.170.130.10">
    <property type="entry name" value="TonB-dependent receptor, plug domain"/>
    <property type="match status" value="1"/>
</dbReference>